<reference evidence="1" key="1">
    <citation type="journal article" date="2019" name="Sci. Rep.">
        <title>Draft genome of Tanacetum cinerariifolium, the natural source of mosquito coil.</title>
        <authorList>
            <person name="Yamashiro T."/>
            <person name="Shiraishi A."/>
            <person name="Satake H."/>
            <person name="Nakayama K."/>
        </authorList>
    </citation>
    <scope>NUCLEOTIDE SEQUENCE</scope>
</reference>
<evidence type="ECO:0000313" key="1">
    <source>
        <dbReference type="EMBL" id="GFD61414.1"/>
    </source>
</evidence>
<accession>A0A699Y123</accession>
<dbReference type="AlphaFoldDB" id="A0A699Y123"/>
<sequence>EVVEVVTTVKMLIDTVIDAAQVITAIADVPVSAAETIVTTAPTITAESTKTNVKVTQVSKRKRVMIQEPNETTTKTAS</sequence>
<dbReference type="EMBL" id="BKCJ011891296">
    <property type="protein sequence ID" value="GFD61414.1"/>
    <property type="molecule type" value="Genomic_DNA"/>
</dbReference>
<protein>
    <submittedName>
        <fullName evidence="1">Uncharacterized protein</fullName>
    </submittedName>
</protein>
<name>A0A699Y123_TANCI</name>
<comment type="caution">
    <text evidence="1">The sequence shown here is derived from an EMBL/GenBank/DDBJ whole genome shotgun (WGS) entry which is preliminary data.</text>
</comment>
<gene>
    <name evidence="1" type="ORF">Tci_933383</name>
</gene>
<feature type="non-terminal residue" evidence="1">
    <location>
        <position position="1"/>
    </location>
</feature>
<proteinExistence type="predicted"/>
<organism evidence="1">
    <name type="scientific">Tanacetum cinerariifolium</name>
    <name type="common">Dalmatian daisy</name>
    <name type="synonym">Chrysanthemum cinerariifolium</name>
    <dbReference type="NCBI Taxonomy" id="118510"/>
    <lineage>
        <taxon>Eukaryota</taxon>
        <taxon>Viridiplantae</taxon>
        <taxon>Streptophyta</taxon>
        <taxon>Embryophyta</taxon>
        <taxon>Tracheophyta</taxon>
        <taxon>Spermatophyta</taxon>
        <taxon>Magnoliopsida</taxon>
        <taxon>eudicotyledons</taxon>
        <taxon>Gunneridae</taxon>
        <taxon>Pentapetalae</taxon>
        <taxon>asterids</taxon>
        <taxon>campanulids</taxon>
        <taxon>Asterales</taxon>
        <taxon>Asteraceae</taxon>
        <taxon>Asteroideae</taxon>
        <taxon>Anthemideae</taxon>
        <taxon>Anthemidinae</taxon>
        <taxon>Tanacetum</taxon>
    </lineage>
</organism>
<feature type="non-terminal residue" evidence="1">
    <location>
        <position position="78"/>
    </location>
</feature>